<gene>
    <name evidence="3" type="ORF">TOLI1172_LOCUS6181</name>
</gene>
<dbReference type="PANTHER" id="PTHR34737">
    <property type="entry name" value="EF-HAND DOMAIN-CONTAINING PROTEIN"/>
    <property type="match status" value="1"/>
</dbReference>
<dbReference type="AlphaFoldDB" id="A0A7S1ESY7"/>
<keyword evidence="1" id="KW-0472">Membrane</keyword>
<dbReference type="InterPro" id="IPR057626">
    <property type="entry name" value="S-S_Temptin"/>
</dbReference>
<evidence type="ECO:0000259" key="2">
    <source>
        <dbReference type="Pfam" id="PF24784"/>
    </source>
</evidence>
<protein>
    <recommendedName>
        <fullName evidence="2">Temptin Cys/Cys disulfide domain-containing protein</fullName>
    </recommendedName>
</protein>
<feature type="domain" description="Temptin Cys/Cys disulfide" evidence="2">
    <location>
        <begin position="49"/>
        <end position="132"/>
    </location>
</feature>
<organism evidence="3">
    <name type="scientific">Timspurckia oligopyrenoides</name>
    <dbReference type="NCBI Taxonomy" id="708627"/>
    <lineage>
        <taxon>Eukaryota</taxon>
        <taxon>Rhodophyta</taxon>
        <taxon>Bangiophyceae</taxon>
        <taxon>Porphyridiales</taxon>
        <taxon>Porphyridiaceae</taxon>
        <taxon>Timspurckia</taxon>
    </lineage>
</organism>
<sequence>MLLLPLLILLSKRTSDNQRNSRREKVVNMKNVIIFVCVVALCAFSAFVNGFTPFVSDHPNGEQMAALGCLMFGHTNCQCGGPYHQIAFDFQAAGRTWTREYCMTDSDGDGYTNGEELGDPNCEWSLGSTPTYSEMRFLSLPNNADSIPPAGDCVRGARCT</sequence>
<proteinExistence type="predicted"/>
<evidence type="ECO:0000256" key="1">
    <source>
        <dbReference type="SAM" id="Phobius"/>
    </source>
</evidence>
<keyword evidence="1" id="KW-0812">Transmembrane</keyword>
<feature type="transmembrane region" description="Helical" evidence="1">
    <location>
        <begin position="31"/>
        <end position="55"/>
    </location>
</feature>
<keyword evidence="1" id="KW-1133">Transmembrane helix</keyword>
<dbReference type="Pfam" id="PF24784">
    <property type="entry name" value="Temptin_C"/>
    <property type="match status" value="1"/>
</dbReference>
<accession>A0A7S1ESY7</accession>
<reference evidence="3" key="1">
    <citation type="submission" date="2021-01" db="EMBL/GenBank/DDBJ databases">
        <authorList>
            <person name="Corre E."/>
            <person name="Pelletier E."/>
            <person name="Niang G."/>
            <person name="Scheremetjew M."/>
            <person name="Finn R."/>
            <person name="Kale V."/>
            <person name="Holt S."/>
            <person name="Cochrane G."/>
            <person name="Meng A."/>
            <person name="Brown T."/>
            <person name="Cohen L."/>
        </authorList>
    </citation>
    <scope>NUCLEOTIDE SEQUENCE</scope>
    <source>
        <strain evidence="3">CCMP3278</strain>
    </source>
</reference>
<dbReference type="PANTHER" id="PTHR34737:SF2">
    <property type="entry name" value="EF-HAND DOMAIN-CONTAINING PROTEIN"/>
    <property type="match status" value="1"/>
</dbReference>
<name>A0A7S1ESY7_9RHOD</name>
<evidence type="ECO:0000313" key="3">
    <source>
        <dbReference type="EMBL" id="CAD8821785.1"/>
    </source>
</evidence>
<dbReference type="EMBL" id="HBFP01008630">
    <property type="protein sequence ID" value="CAD8821785.1"/>
    <property type="molecule type" value="Transcribed_RNA"/>
</dbReference>
<dbReference type="InterPro" id="IPR055313">
    <property type="entry name" value="Temptin-like"/>
</dbReference>